<reference evidence="7" key="2">
    <citation type="submission" date="2025-09" db="UniProtKB">
        <authorList>
            <consortium name="Ensembl"/>
        </authorList>
    </citation>
    <scope>IDENTIFICATION</scope>
</reference>
<sequence>MRLLLLAVVLVHGLQAQEKGPTPSPGPSHGRQLSGTWYTSSLASNNSALIAPGGPFRVFVNSMDVNDSNLTGHILVPTGSRCYRSSLVALKTDAEWFYLEFWGRNKLYVADVVADKFSVLYMINEQEGVTSLVAGLFARSPVAEQESLDRFESICEDLGLGKEQIVFLEDTDRCQEFRA</sequence>
<dbReference type="Gene3D" id="2.40.128.20">
    <property type="match status" value="1"/>
</dbReference>
<dbReference type="Ensembl" id="ENSPSMT00000013788.1">
    <property type="protein sequence ID" value="ENSPSMP00000011820.1"/>
    <property type="gene ID" value="ENSPSMG00000008533.1"/>
</dbReference>
<dbReference type="InterPro" id="IPR012674">
    <property type="entry name" value="Calycin"/>
</dbReference>
<organism evidence="7 8">
    <name type="scientific">Prolemur simus</name>
    <name type="common">Greater bamboo lemur</name>
    <name type="synonym">Hapalemur simus</name>
    <dbReference type="NCBI Taxonomy" id="1328070"/>
    <lineage>
        <taxon>Eukaryota</taxon>
        <taxon>Metazoa</taxon>
        <taxon>Chordata</taxon>
        <taxon>Craniata</taxon>
        <taxon>Vertebrata</taxon>
        <taxon>Euteleostomi</taxon>
        <taxon>Mammalia</taxon>
        <taxon>Eutheria</taxon>
        <taxon>Euarchontoglires</taxon>
        <taxon>Primates</taxon>
        <taxon>Strepsirrhini</taxon>
        <taxon>Lemuriformes</taxon>
        <taxon>Lemuridae</taxon>
        <taxon>Prolemur</taxon>
    </lineage>
</organism>
<reference evidence="7" key="1">
    <citation type="submission" date="2025-08" db="UniProtKB">
        <authorList>
            <consortium name="Ensembl"/>
        </authorList>
    </citation>
    <scope>IDENTIFICATION</scope>
</reference>
<dbReference type="GO" id="GO:0005615">
    <property type="term" value="C:extracellular space"/>
    <property type="evidence" value="ECO:0007669"/>
    <property type="project" value="TreeGrafter"/>
</dbReference>
<keyword evidence="3" id="KW-0964">Secreted</keyword>
<keyword evidence="5" id="KW-0732">Signal</keyword>
<evidence type="ECO:0000313" key="8">
    <source>
        <dbReference type="Proteomes" id="UP000694414"/>
    </source>
</evidence>
<evidence type="ECO:0000256" key="4">
    <source>
        <dbReference type="ARBA" id="ARBA00023106"/>
    </source>
</evidence>
<accession>A0A8C8Z993</accession>
<comment type="subcellular location">
    <subcellularLocation>
        <location evidence="1">Secreted</location>
    </subcellularLocation>
</comment>
<evidence type="ECO:0000256" key="1">
    <source>
        <dbReference type="ARBA" id="ARBA00004613"/>
    </source>
</evidence>
<comment type="similarity">
    <text evidence="2">Belongs to the calycin superfamily. Lipocalin family.</text>
</comment>
<feature type="signal peptide" evidence="5">
    <location>
        <begin position="1"/>
        <end position="16"/>
    </location>
</feature>
<dbReference type="PANTHER" id="PTHR11430">
    <property type="entry name" value="LIPOCALIN"/>
    <property type="match status" value="1"/>
</dbReference>
<dbReference type="GO" id="GO:0005550">
    <property type="term" value="F:pheromone binding"/>
    <property type="evidence" value="ECO:0007669"/>
    <property type="project" value="UniProtKB-KW"/>
</dbReference>
<feature type="chain" id="PRO_5034580180" description="Lipocalin/cytosolic fatty-acid binding domain-containing protein" evidence="5">
    <location>
        <begin position="17"/>
        <end position="179"/>
    </location>
</feature>
<evidence type="ECO:0000259" key="6">
    <source>
        <dbReference type="Pfam" id="PF00061"/>
    </source>
</evidence>
<dbReference type="SUPFAM" id="SSF50814">
    <property type="entry name" value="Lipocalins"/>
    <property type="match status" value="1"/>
</dbReference>
<evidence type="ECO:0000256" key="3">
    <source>
        <dbReference type="ARBA" id="ARBA00022525"/>
    </source>
</evidence>
<dbReference type="InterPro" id="IPR000566">
    <property type="entry name" value="Lipocln_cytosolic_FA-bd_dom"/>
</dbReference>
<keyword evidence="8" id="KW-1185">Reference proteome</keyword>
<protein>
    <recommendedName>
        <fullName evidence="6">Lipocalin/cytosolic fatty-acid binding domain-containing protein</fullName>
    </recommendedName>
</protein>
<dbReference type="Proteomes" id="UP000694414">
    <property type="component" value="Unplaced"/>
</dbReference>
<dbReference type="GO" id="GO:0036094">
    <property type="term" value="F:small molecule binding"/>
    <property type="evidence" value="ECO:0007669"/>
    <property type="project" value="InterPro"/>
</dbReference>
<feature type="domain" description="Lipocalin/cytosolic fatty-acid binding" evidence="6">
    <location>
        <begin position="34"/>
        <end position="172"/>
    </location>
</feature>
<proteinExistence type="inferred from homology"/>
<dbReference type="AlphaFoldDB" id="A0A8C8Z993"/>
<dbReference type="GeneTree" id="ENSGT01050000244868"/>
<dbReference type="InterPro" id="IPR002345">
    <property type="entry name" value="Lipocalin"/>
</dbReference>
<dbReference type="Pfam" id="PF00061">
    <property type="entry name" value="Lipocalin"/>
    <property type="match status" value="1"/>
</dbReference>
<name>A0A8C8Z993_PROSS</name>
<dbReference type="PANTHER" id="PTHR11430:SF76">
    <property type="entry name" value="MAJOR URINARY PROTEIN 1-RELATED"/>
    <property type="match status" value="1"/>
</dbReference>
<evidence type="ECO:0000256" key="2">
    <source>
        <dbReference type="ARBA" id="ARBA00006889"/>
    </source>
</evidence>
<evidence type="ECO:0000313" key="7">
    <source>
        <dbReference type="Ensembl" id="ENSPSMP00000011820.1"/>
    </source>
</evidence>
<evidence type="ECO:0000256" key="5">
    <source>
        <dbReference type="SAM" id="SignalP"/>
    </source>
</evidence>
<dbReference type="PRINTS" id="PR01173">
    <property type="entry name" value="ODORANTBNDNG"/>
</dbReference>
<keyword evidence="4" id="KW-0590">Pheromone-binding</keyword>
<dbReference type="InterPro" id="IPR002448">
    <property type="entry name" value="OBP-like"/>
</dbReference>